<protein>
    <submittedName>
        <fullName evidence="1">Uncharacterized protein</fullName>
    </submittedName>
</protein>
<dbReference type="EMBL" id="KL197784">
    <property type="protein sequence ID" value="KDQ49440.1"/>
    <property type="molecule type" value="Genomic_DNA"/>
</dbReference>
<dbReference type="AlphaFoldDB" id="A0A067P6M3"/>
<feature type="non-terminal residue" evidence="1">
    <location>
        <position position="86"/>
    </location>
</feature>
<dbReference type="InParanoid" id="A0A067P6M3"/>
<feature type="non-terminal residue" evidence="1">
    <location>
        <position position="1"/>
    </location>
</feature>
<organism evidence="1 2">
    <name type="scientific">Jaapia argillacea MUCL 33604</name>
    <dbReference type="NCBI Taxonomy" id="933084"/>
    <lineage>
        <taxon>Eukaryota</taxon>
        <taxon>Fungi</taxon>
        <taxon>Dikarya</taxon>
        <taxon>Basidiomycota</taxon>
        <taxon>Agaricomycotina</taxon>
        <taxon>Agaricomycetes</taxon>
        <taxon>Agaricomycetidae</taxon>
        <taxon>Jaapiales</taxon>
        <taxon>Jaapiaceae</taxon>
        <taxon>Jaapia</taxon>
    </lineage>
</organism>
<gene>
    <name evidence="1" type="ORF">JAAARDRAFT_110278</name>
</gene>
<evidence type="ECO:0000313" key="2">
    <source>
        <dbReference type="Proteomes" id="UP000027265"/>
    </source>
</evidence>
<dbReference type="Proteomes" id="UP000027265">
    <property type="component" value="Unassembled WGS sequence"/>
</dbReference>
<reference evidence="2" key="1">
    <citation type="journal article" date="2014" name="Proc. Natl. Acad. Sci. U.S.A.">
        <title>Extensive sampling of basidiomycete genomes demonstrates inadequacy of the white-rot/brown-rot paradigm for wood decay fungi.</title>
        <authorList>
            <person name="Riley R."/>
            <person name="Salamov A.A."/>
            <person name="Brown D.W."/>
            <person name="Nagy L.G."/>
            <person name="Floudas D."/>
            <person name="Held B.W."/>
            <person name="Levasseur A."/>
            <person name="Lombard V."/>
            <person name="Morin E."/>
            <person name="Otillar R."/>
            <person name="Lindquist E.A."/>
            <person name="Sun H."/>
            <person name="LaButti K.M."/>
            <person name="Schmutz J."/>
            <person name="Jabbour D."/>
            <person name="Luo H."/>
            <person name="Baker S.E."/>
            <person name="Pisabarro A.G."/>
            <person name="Walton J.D."/>
            <person name="Blanchette R.A."/>
            <person name="Henrissat B."/>
            <person name="Martin F."/>
            <person name="Cullen D."/>
            <person name="Hibbett D.S."/>
            <person name="Grigoriev I.V."/>
        </authorList>
    </citation>
    <scope>NUCLEOTIDE SEQUENCE [LARGE SCALE GENOMIC DNA]</scope>
    <source>
        <strain evidence="2">MUCL 33604</strain>
    </source>
</reference>
<evidence type="ECO:0000313" key="1">
    <source>
        <dbReference type="EMBL" id="KDQ49440.1"/>
    </source>
</evidence>
<proteinExistence type="predicted"/>
<dbReference type="OrthoDB" id="3265433at2759"/>
<dbReference type="HOGENOM" id="CLU_003703_6_1_1"/>
<accession>A0A067P6M3</accession>
<sequence>SGFSYNLIVVRLHWLRAKAMRDRWQEELTLVMHEMTWTSAYFAHQSHEWDSRAWDPSQSPSSGHKCFSMRQAKMWKMFATTAINEF</sequence>
<keyword evidence="2" id="KW-1185">Reference proteome</keyword>
<name>A0A067P6M3_9AGAM</name>